<organism evidence="3 4">
    <name type="scientific">Maritimibacter harenae</name>
    <dbReference type="NCBI Taxonomy" id="2606218"/>
    <lineage>
        <taxon>Bacteria</taxon>
        <taxon>Pseudomonadati</taxon>
        <taxon>Pseudomonadota</taxon>
        <taxon>Alphaproteobacteria</taxon>
        <taxon>Rhodobacterales</taxon>
        <taxon>Roseobacteraceae</taxon>
        <taxon>Maritimibacter</taxon>
    </lineage>
</organism>
<gene>
    <name evidence="3" type="ORF">GQE99_01215</name>
</gene>
<dbReference type="InterPro" id="IPR025048">
    <property type="entry name" value="DUF3987"/>
</dbReference>
<evidence type="ECO:0000313" key="4">
    <source>
        <dbReference type="Proteomes" id="UP000467322"/>
    </source>
</evidence>
<dbReference type="InterPro" id="IPR015330">
    <property type="entry name" value="DNA_primase/pol_bifunc_N"/>
</dbReference>
<dbReference type="Proteomes" id="UP000467322">
    <property type="component" value="Unassembled WGS sequence"/>
</dbReference>
<comment type="caution">
    <text evidence="3">The sequence shown here is derived from an EMBL/GenBank/DDBJ whole genome shotgun (WGS) entry which is preliminary data.</text>
</comment>
<dbReference type="InterPro" id="IPR014819">
    <property type="entry name" value="PriCT_2"/>
</dbReference>
<dbReference type="Pfam" id="PF13148">
    <property type="entry name" value="DUF3987"/>
    <property type="match status" value="1"/>
</dbReference>
<feature type="compositionally biased region" description="Low complexity" evidence="1">
    <location>
        <begin position="1"/>
        <end position="28"/>
    </location>
</feature>
<dbReference type="EMBL" id="WTUX01000002">
    <property type="protein sequence ID" value="MZR11652.1"/>
    <property type="molecule type" value="Genomic_DNA"/>
</dbReference>
<sequence>MNFKLSSAAGAARRSTATSPQGGSPPRSRSADVSIGAKTRLKPSSRRWLVPKGDHSPNTPANQTGALRPAAEAFAASGWKIFPVSPIGSRGANDANGKKPYPGTRGFKDASDDLSKIEAWWKEKPDANIGLACEASGLVVLDVDLDLDVEEDAARWERFCSENYLPDTFVQRTPGGGLHLIYRAETGVRYPGALDDQDGRIADIKHKGYIVLAPSVASSSRREAPAAYQVVDDRDPMPAPGWLLQRQSKNGKGTEDKTDDFSDNLRAFVRQERDERLLNLLRETRNLLHKREDWLKLGFAIHAAYAGTRWAHDAYCAWIAFSERWEAPPGTKLADFAENAERVWSDAKAGRDGGVTPATAQMILGNLPKMPPSDVVPVRPKPEPDELHEEDGGRVQLTGLAGEIAKLVRHSSDRELKVFPEAAALMAMSALAAPTHVIKGPQGRTTVNLYALLLGGTGSGKEDCRKATRMVLRAAGRPDELLDGIASDKALHRALHDAGSSDTSNASFGAITMAIDEGGLHLSAIRQGNDAHQRLLLSLMMRLWGLGLDRLGPHKYADNRHEIGAVEGPRLTTLWTSTPKALQDATSQEDSESGQLNRFLVFAEQGLSRLKDGEIDRDAMRNPPEDVVGACRRFPPRLAIGRQLERVPDKVIEMTPAAARLQDAFRIGEVEDKRQLGGAEGESWARAAEYVLRVAGLLALSDAAMDPEQDALDEVVCEVHHVETAIQIIRQAVGGTAKIAKNAGKSEIEQLKDRVKAAISELAGPDGFANARNVKKKVLRGVHSPLRNGIVTSMIEDGEIFEVRNETGGRPSILWSLTETTDET</sequence>
<dbReference type="SMART" id="SM00943">
    <property type="entry name" value="Prim-Pol"/>
    <property type="match status" value="1"/>
</dbReference>
<dbReference type="Pfam" id="PF09250">
    <property type="entry name" value="Prim-Pol"/>
    <property type="match status" value="1"/>
</dbReference>
<feature type="region of interest" description="Disordered" evidence="1">
    <location>
        <begin position="1"/>
        <end position="64"/>
    </location>
</feature>
<evidence type="ECO:0000259" key="2">
    <source>
        <dbReference type="SMART" id="SM00943"/>
    </source>
</evidence>
<name>A0A845LY15_9RHOB</name>
<dbReference type="AlphaFoldDB" id="A0A845LY15"/>
<evidence type="ECO:0000256" key="1">
    <source>
        <dbReference type="SAM" id="MobiDB-lite"/>
    </source>
</evidence>
<proteinExistence type="predicted"/>
<dbReference type="CDD" id="cd04859">
    <property type="entry name" value="Prim_Pol"/>
    <property type="match status" value="1"/>
</dbReference>
<feature type="domain" description="DNA primase/polymerase bifunctional N-terminal" evidence="2">
    <location>
        <begin position="71"/>
        <end position="243"/>
    </location>
</feature>
<evidence type="ECO:0000313" key="3">
    <source>
        <dbReference type="EMBL" id="MZR11652.1"/>
    </source>
</evidence>
<keyword evidence="4" id="KW-1185">Reference proteome</keyword>
<dbReference type="GO" id="GO:0016817">
    <property type="term" value="F:hydrolase activity, acting on acid anhydrides"/>
    <property type="evidence" value="ECO:0007669"/>
    <property type="project" value="InterPro"/>
</dbReference>
<accession>A0A845LY15</accession>
<dbReference type="SUPFAM" id="SSF56747">
    <property type="entry name" value="Prim-pol domain"/>
    <property type="match status" value="1"/>
</dbReference>
<dbReference type="Pfam" id="PF08707">
    <property type="entry name" value="PriCT_2"/>
    <property type="match status" value="1"/>
</dbReference>
<reference evidence="3 4" key="1">
    <citation type="submission" date="2019-12" db="EMBL/GenBank/DDBJ databases">
        <title>Maritimibacter sp. nov. sp. isolated from sea sand.</title>
        <authorList>
            <person name="Kim J."/>
            <person name="Jeong S.E."/>
            <person name="Jung H.S."/>
            <person name="Jeon C.O."/>
        </authorList>
    </citation>
    <scope>NUCLEOTIDE SEQUENCE [LARGE SCALE GENOMIC DNA]</scope>
    <source>
        <strain evidence="3 4">DP07</strain>
    </source>
</reference>
<protein>
    <submittedName>
        <fullName evidence="3">DUF3987 domain-containing protein</fullName>
    </submittedName>
</protein>